<keyword evidence="2 7" id="KW-0812">Transmembrane</keyword>
<evidence type="ECO:0000256" key="7">
    <source>
        <dbReference type="HAMAP-Rule" id="MF_02065"/>
    </source>
</evidence>
<evidence type="ECO:0000256" key="2">
    <source>
        <dbReference type="ARBA" id="ARBA00022692"/>
    </source>
</evidence>
<dbReference type="Pfam" id="PF02618">
    <property type="entry name" value="YceG"/>
    <property type="match status" value="1"/>
</dbReference>
<dbReference type="EC" id="4.2.2.29" evidence="7"/>
<dbReference type="GO" id="GO:0071555">
    <property type="term" value="P:cell wall organization"/>
    <property type="evidence" value="ECO:0007669"/>
    <property type="project" value="UniProtKB-KW"/>
</dbReference>
<keyword evidence="1 7" id="KW-1003">Cell membrane</keyword>
<dbReference type="InterPro" id="IPR003770">
    <property type="entry name" value="MLTG-like"/>
</dbReference>
<accession>A0A838YWE4</accession>
<dbReference type="Proteomes" id="UP000585327">
    <property type="component" value="Unassembled WGS sequence"/>
</dbReference>
<sequence length="317" mass="36356">MKFFTKSLSLLLIIPALLVGPYFSFLSYKNTKADVLIIETGDTAYKTLENIFPLSVFDKYFLRLHFNIENIKDIKAGEYLIKNKTIEEIIKDISNGNYLRRSIRIKEGSNLYDLEKDLTNHYLLNDCSYLSCIKTKTNKEGLLLPDTYYYFRGMKLSSIFSESNEKLNKLINTLWLEKPQDNPLKSKYDALILASIIEKEAGNNEEKLLISGVFLKRLEMDMRLQADPTIIYGLLPNFDGDIKKSDILDKENIYNTYMKKGLPPSPIAFSSISSIEAAILGTPGDFLFFVADSPSSHYFSKTYEEHKEAIKKYGVDK</sequence>
<evidence type="ECO:0000256" key="4">
    <source>
        <dbReference type="ARBA" id="ARBA00023136"/>
    </source>
</evidence>
<comment type="caution">
    <text evidence="8">The sequence shown here is derived from an EMBL/GenBank/DDBJ whole genome shotgun (WGS) entry which is preliminary data.</text>
</comment>
<protein>
    <recommendedName>
        <fullName evidence="7">Endolytic murein transglycosylase</fullName>
        <ecNumber evidence="7">4.2.2.29</ecNumber>
    </recommendedName>
    <alternativeName>
        <fullName evidence="7">Peptidoglycan lytic transglycosylase</fullName>
    </alternativeName>
    <alternativeName>
        <fullName evidence="7">Peptidoglycan polymerization terminase</fullName>
    </alternativeName>
</protein>
<evidence type="ECO:0000256" key="1">
    <source>
        <dbReference type="ARBA" id="ARBA00022475"/>
    </source>
</evidence>
<evidence type="ECO:0000256" key="6">
    <source>
        <dbReference type="ARBA" id="ARBA00023316"/>
    </source>
</evidence>
<name>A0A838YWE4_9GAMM</name>
<organism evidence="8 9">
    <name type="scientific">SAR86 cluster bacterium</name>
    <dbReference type="NCBI Taxonomy" id="2030880"/>
    <lineage>
        <taxon>Bacteria</taxon>
        <taxon>Pseudomonadati</taxon>
        <taxon>Pseudomonadota</taxon>
        <taxon>Gammaproteobacteria</taxon>
        <taxon>SAR86 cluster</taxon>
    </lineage>
</organism>
<dbReference type="GO" id="GO:0008932">
    <property type="term" value="F:lytic endotransglycosylase activity"/>
    <property type="evidence" value="ECO:0007669"/>
    <property type="project" value="UniProtKB-UniRule"/>
</dbReference>
<dbReference type="HAMAP" id="MF_02065">
    <property type="entry name" value="MltG"/>
    <property type="match status" value="1"/>
</dbReference>
<comment type="catalytic activity">
    <reaction evidence="7">
        <text>a peptidoglycan chain = a peptidoglycan chain with N-acetyl-1,6-anhydromuramyl-[peptide] at the reducing end + a peptidoglycan chain with N-acetylglucosamine at the non-reducing end.</text>
        <dbReference type="EC" id="4.2.2.29"/>
    </reaction>
</comment>
<feature type="site" description="Important for catalytic activity" evidence="7">
    <location>
        <position position="200"/>
    </location>
</feature>
<dbReference type="PANTHER" id="PTHR30518:SF2">
    <property type="entry name" value="ENDOLYTIC MUREIN TRANSGLYCOSYLASE"/>
    <property type="match status" value="1"/>
</dbReference>
<comment type="similarity">
    <text evidence="7">Belongs to the transglycosylase MltG family.</text>
</comment>
<evidence type="ECO:0000313" key="9">
    <source>
        <dbReference type="Proteomes" id="UP000585327"/>
    </source>
</evidence>
<keyword evidence="3 7" id="KW-1133">Transmembrane helix</keyword>
<dbReference type="GO" id="GO:0005886">
    <property type="term" value="C:plasma membrane"/>
    <property type="evidence" value="ECO:0007669"/>
    <property type="project" value="UniProtKB-UniRule"/>
</dbReference>
<reference evidence="8 9" key="1">
    <citation type="submission" date="2020-06" db="EMBL/GenBank/DDBJ databases">
        <title>Dysbiosis in marine aquaculture revealed through microbiome analysis: reverse ecology for environmental sustainability.</title>
        <authorList>
            <person name="Haro-Moreno J.M."/>
            <person name="Coutinho F.H."/>
            <person name="Zaragoza-Solas A."/>
            <person name="Picazo A."/>
            <person name="Almagro-Moreno S."/>
            <person name="Lopez-Perez M."/>
        </authorList>
    </citation>
    <scope>NUCLEOTIDE SEQUENCE [LARGE SCALE GENOMIC DNA]</scope>
    <source>
        <strain evidence="8">MCMED-G42</strain>
    </source>
</reference>
<proteinExistence type="inferred from homology"/>
<keyword evidence="4 7" id="KW-0472">Membrane</keyword>
<keyword evidence="5 7" id="KW-0456">Lyase</keyword>
<evidence type="ECO:0000313" key="8">
    <source>
        <dbReference type="EMBL" id="MBA4723685.1"/>
    </source>
</evidence>
<dbReference type="NCBIfam" id="TIGR00247">
    <property type="entry name" value="endolytic transglycosylase MltG"/>
    <property type="match status" value="1"/>
</dbReference>
<keyword evidence="6 7" id="KW-0961">Cell wall biogenesis/degradation</keyword>
<dbReference type="AlphaFoldDB" id="A0A838YWE4"/>
<gene>
    <name evidence="7 8" type="primary">mltG</name>
    <name evidence="8" type="ORF">H2021_00555</name>
</gene>
<comment type="function">
    <text evidence="7">Functions as a peptidoglycan terminase that cleaves nascent peptidoglycan strands endolytically to terminate their elongation.</text>
</comment>
<dbReference type="GO" id="GO:0009252">
    <property type="term" value="P:peptidoglycan biosynthetic process"/>
    <property type="evidence" value="ECO:0007669"/>
    <property type="project" value="UniProtKB-UniRule"/>
</dbReference>
<dbReference type="PANTHER" id="PTHR30518">
    <property type="entry name" value="ENDOLYTIC MUREIN TRANSGLYCOSYLASE"/>
    <property type="match status" value="1"/>
</dbReference>
<dbReference type="Gene3D" id="3.30.160.60">
    <property type="entry name" value="Classic Zinc Finger"/>
    <property type="match status" value="1"/>
</dbReference>
<keyword evidence="7" id="KW-0997">Cell inner membrane</keyword>
<evidence type="ECO:0000256" key="5">
    <source>
        <dbReference type="ARBA" id="ARBA00023239"/>
    </source>
</evidence>
<dbReference type="EMBL" id="JACETM010000002">
    <property type="protein sequence ID" value="MBA4723685.1"/>
    <property type="molecule type" value="Genomic_DNA"/>
</dbReference>
<evidence type="ECO:0000256" key="3">
    <source>
        <dbReference type="ARBA" id="ARBA00022989"/>
    </source>
</evidence>